<evidence type="ECO:0000313" key="2">
    <source>
        <dbReference type="Proteomes" id="UP000789860"/>
    </source>
</evidence>
<sequence>TNHAAFADDALIAQRMNKGPRGKQSIMRPTTFIDANGRQREQTMVFEEDYFDPDLRGKPKGIKKVLEERGLFKEGLNLDCLACKKKNDSGRTDCYLRKIMASQPDFVAQKSAVVELIEDAGHICIFYPKFHCELNFIEMYWGAAKRYARDYCDYIWTGLQETVPRALDSVDIVTIRRFARKSWRYMELYREGLTGKLTEYACKEFKSHRRVPQNELASFIQENREMGPV</sequence>
<gene>
    <name evidence="1" type="ORF">SCALOS_LOCUS9700</name>
</gene>
<keyword evidence="2" id="KW-1185">Reference proteome</keyword>
<evidence type="ECO:0000313" key="1">
    <source>
        <dbReference type="EMBL" id="CAG8679945.1"/>
    </source>
</evidence>
<reference evidence="1" key="1">
    <citation type="submission" date="2021-06" db="EMBL/GenBank/DDBJ databases">
        <authorList>
            <person name="Kallberg Y."/>
            <person name="Tangrot J."/>
            <person name="Rosling A."/>
        </authorList>
    </citation>
    <scope>NUCLEOTIDE SEQUENCE</scope>
    <source>
        <strain evidence="1">AU212A</strain>
    </source>
</reference>
<comment type="caution">
    <text evidence="1">The sequence shown here is derived from an EMBL/GenBank/DDBJ whole genome shotgun (WGS) entry which is preliminary data.</text>
</comment>
<organism evidence="1 2">
    <name type="scientific">Scutellospora calospora</name>
    <dbReference type="NCBI Taxonomy" id="85575"/>
    <lineage>
        <taxon>Eukaryota</taxon>
        <taxon>Fungi</taxon>
        <taxon>Fungi incertae sedis</taxon>
        <taxon>Mucoromycota</taxon>
        <taxon>Glomeromycotina</taxon>
        <taxon>Glomeromycetes</taxon>
        <taxon>Diversisporales</taxon>
        <taxon>Gigasporaceae</taxon>
        <taxon>Scutellospora</taxon>
    </lineage>
</organism>
<proteinExistence type="predicted"/>
<dbReference type="Proteomes" id="UP000789860">
    <property type="component" value="Unassembled WGS sequence"/>
</dbReference>
<name>A0ACA9NVS4_9GLOM</name>
<protein>
    <submittedName>
        <fullName evidence="1">7074_t:CDS:1</fullName>
    </submittedName>
</protein>
<accession>A0ACA9NVS4</accession>
<feature type="non-terminal residue" evidence="1">
    <location>
        <position position="1"/>
    </location>
</feature>
<dbReference type="EMBL" id="CAJVPM010031443">
    <property type="protein sequence ID" value="CAG8679945.1"/>
    <property type="molecule type" value="Genomic_DNA"/>
</dbReference>